<comment type="caution">
    <text evidence="2">The sequence shown here is derived from an EMBL/GenBank/DDBJ whole genome shotgun (WGS) entry which is preliminary data.</text>
</comment>
<keyword evidence="1" id="KW-1133">Transmembrane helix</keyword>
<evidence type="ECO:0000313" key="3">
    <source>
        <dbReference type="Proteomes" id="UP000238563"/>
    </source>
</evidence>
<gene>
    <name evidence="2" type="ORF">C5750_03800</name>
</gene>
<dbReference type="Proteomes" id="UP000238563">
    <property type="component" value="Unassembled WGS sequence"/>
</dbReference>
<proteinExistence type="predicted"/>
<evidence type="ECO:0000256" key="1">
    <source>
        <dbReference type="SAM" id="Phobius"/>
    </source>
</evidence>
<sequence>MGSALDIKKTEKSLAKAGTEEPFPAVIANRKQRAPRIWKYAALFFAALSIGAPLWCGAAAANDDPAVIQIQDASGSPLGTFTQEQLKQQFPMRDLVTETPWTNGVKVHFRGPSLQEMIAKYKIGDKANLEVAAYDNFIVKVTMDEVVEFAPVIAIERACTDADKQSGACAKDQDFKPLSLDDGGPFYIVWPLSKLPKPYVPARNTIWVWFVTSIRPVD</sequence>
<feature type="transmembrane region" description="Helical" evidence="1">
    <location>
        <begin position="40"/>
        <end position="61"/>
    </location>
</feature>
<dbReference type="EMBL" id="PVBT01000001">
    <property type="protein sequence ID" value="PRD58263.1"/>
    <property type="molecule type" value="Genomic_DNA"/>
</dbReference>
<keyword evidence="3" id="KW-1185">Reference proteome</keyword>
<dbReference type="OrthoDB" id="9798763at2"/>
<dbReference type="AlphaFoldDB" id="A0A2S9JY43"/>
<evidence type="ECO:0000313" key="2">
    <source>
        <dbReference type="EMBL" id="PRD58263.1"/>
    </source>
</evidence>
<name>A0A2S9JY43_9HYPH</name>
<dbReference type="RefSeq" id="WP_105732503.1">
    <property type="nucleotide sequence ID" value="NZ_PVBT01000001.1"/>
</dbReference>
<accession>A0A2S9JY43</accession>
<organism evidence="2 3">
    <name type="scientific">Phyllobacterium myrsinacearum</name>
    <dbReference type="NCBI Taxonomy" id="28101"/>
    <lineage>
        <taxon>Bacteria</taxon>
        <taxon>Pseudomonadati</taxon>
        <taxon>Pseudomonadota</taxon>
        <taxon>Alphaproteobacteria</taxon>
        <taxon>Hyphomicrobiales</taxon>
        <taxon>Phyllobacteriaceae</taxon>
        <taxon>Phyllobacterium</taxon>
    </lineage>
</organism>
<keyword evidence="1" id="KW-0472">Membrane</keyword>
<evidence type="ECO:0008006" key="4">
    <source>
        <dbReference type="Google" id="ProtNLM"/>
    </source>
</evidence>
<protein>
    <recommendedName>
        <fullName evidence="4">Oxidoreductase molybdopterin-binding domain-containing protein</fullName>
    </recommendedName>
</protein>
<keyword evidence="1" id="KW-0812">Transmembrane</keyword>
<reference evidence="2 3" key="1">
    <citation type="submission" date="2018-02" db="EMBL/GenBank/DDBJ databases">
        <title>The draft genome of Phyllobacterium myrsinacearum DSM5892.</title>
        <authorList>
            <person name="Li L."/>
            <person name="Liu L."/>
            <person name="Zhang X."/>
            <person name="Wang T."/>
        </authorList>
    </citation>
    <scope>NUCLEOTIDE SEQUENCE [LARGE SCALE GENOMIC DNA]</scope>
    <source>
        <strain evidence="2 3">DSM 5892</strain>
    </source>
</reference>